<evidence type="ECO:0000256" key="1">
    <source>
        <dbReference type="ARBA" id="ARBA00006174"/>
    </source>
</evidence>
<proteinExistence type="inferred from homology"/>
<dbReference type="InterPro" id="IPR045337">
    <property type="entry name" value="MmgE_PrpD_C"/>
</dbReference>
<organism evidence="4 5">
    <name type="scientific">Seohaeicola saemankumensis</name>
    <dbReference type="NCBI Taxonomy" id="481181"/>
    <lineage>
        <taxon>Bacteria</taxon>
        <taxon>Pseudomonadati</taxon>
        <taxon>Pseudomonadota</taxon>
        <taxon>Alphaproteobacteria</taxon>
        <taxon>Rhodobacterales</taxon>
        <taxon>Roseobacteraceae</taxon>
        <taxon>Seohaeicola</taxon>
    </lineage>
</organism>
<dbReference type="Gene3D" id="1.10.4100.10">
    <property type="entry name" value="2-methylcitrate dehydratase PrpD"/>
    <property type="match status" value="1"/>
</dbReference>
<comment type="caution">
    <text evidence="4">The sequence shown here is derived from an EMBL/GenBank/DDBJ whole genome shotgun (WGS) entry which is preliminary data.</text>
</comment>
<dbReference type="InterPro" id="IPR036148">
    <property type="entry name" value="MmgE/PrpD_sf"/>
</dbReference>
<evidence type="ECO:0000259" key="2">
    <source>
        <dbReference type="Pfam" id="PF03972"/>
    </source>
</evidence>
<gene>
    <name evidence="4" type="ORF">ACFQ3C_02690</name>
</gene>
<evidence type="ECO:0000313" key="4">
    <source>
        <dbReference type="EMBL" id="MFD1193576.1"/>
    </source>
</evidence>
<name>A0ABW3TAZ2_9RHOB</name>
<dbReference type="InterPro" id="IPR005656">
    <property type="entry name" value="MmgE_PrpD"/>
</dbReference>
<reference evidence="5" key="1">
    <citation type="journal article" date="2019" name="Int. J. Syst. Evol. Microbiol.">
        <title>The Global Catalogue of Microorganisms (GCM) 10K type strain sequencing project: providing services to taxonomists for standard genome sequencing and annotation.</title>
        <authorList>
            <consortium name="The Broad Institute Genomics Platform"/>
            <consortium name="The Broad Institute Genome Sequencing Center for Infectious Disease"/>
            <person name="Wu L."/>
            <person name="Ma J."/>
        </authorList>
    </citation>
    <scope>NUCLEOTIDE SEQUENCE [LARGE SCALE GENOMIC DNA]</scope>
    <source>
        <strain evidence="5">CCUG 55328</strain>
    </source>
</reference>
<dbReference type="RefSeq" id="WP_380788887.1">
    <property type="nucleotide sequence ID" value="NZ_JBHTKR010000001.1"/>
</dbReference>
<dbReference type="PANTHER" id="PTHR16943:SF8">
    <property type="entry name" value="2-METHYLCITRATE DEHYDRATASE"/>
    <property type="match status" value="1"/>
</dbReference>
<comment type="similarity">
    <text evidence="1">Belongs to the PrpD family.</text>
</comment>
<dbReference type="PANTHER" id="PTHR16943">
    <property type="entry name" value="2-METHYLCITRATE DEHYDRATASE-RELATED"/>
    <property type="match status" value="1"/>
</dbReference>
<feature type="domain" description="MmgE/PrpD N-terminal" evidence="2">
    <location>
        <begin position="33"/>
        <end position="252"/>
    </location>
</feature>
<accession>A0ABW3TAZ2</accession>
<keyword evidence="5" id="KW-1185">Reference proteome</keyword>
<dbReference type="SUPFAM" id="SSF103378">
    <property type="entry name" value="2-methylcitrate dehydratase PrpD"/>
    <property type="match status" value="1"/>
</dbReference>
<dbReference type="Pfam" id="PF03972">
    <property type="entry name" value="MmgE_PrpD_N"/>
    <property type="match status" value="1"/>
</dbReference>
<evidence type="ECO:0000259" key="3">
    <source>
        <dbReference type="Pfam" id="PF19305"/>
    </source>
</evidence>
<protein>
    <submittedName>
        <fullName evidence="4">MmgE/PrpD family protein</fullName>
    </submittedName>
</protein>
<dbReference type="Proteomes" id="UP001597151">
    <property type="component" value="Unassembled WGS sequence"/>
</dbReference>
<sequence>MSQPHLSDVGFVAAKPCCGAQTGPMDQTTAPRLIHDLRWQDLPAVVRARLPLALLDLIGVAAGGAGTRLSRIIRDHAAAEFAGPLPMLFDGRGASASGVALAAGMTIDSLDGHDGFNPSKGHIGCPTLAAILPLAVETGASGQQVLTALALGYEFGARAAMAQHGTVADYHTSGSWGAVTAAAVAARLLRLDHAQTRHALGIAEYHGPRSQMMRCIDHPTMVKDGSGWGAMAGVSAARLAAAGFTGAPAITVEEAPAYWSDIGTRWYTMEQYFKPYPVCRWAQAPIEGVLALRRAHGLTADQVERIEVTSFHESIRLATRRPEGSDAAQYSTTFPCAVALVHGTVAPAHIADDALTDPEVLRLSDGMVLHESDHANAAFPLRRYARVDLVLKDGRTLAGDWMEPRWDHTAPPTEAELRAKFRDLAGHALGKDRARRIEDAVDALPDGDVAPLADLICQPISR</sequence>
<evidence type="ECO:0000313" key="5">
    <source>
        <dbReference type="Proteomes" id="UP001597151"/>
    </source>
</evidence>
<dbReference type="InterPro" id="IPR042188">
    <property type="entry name" value="MmgE/PrpD_sf_2"/>
</dbReference>
<dbReference type="Pfam" id="PF19305">
    <property type="entry name" value="MmgE_PrpD_C"/>
    <property type="match status" value="1"/>
</dbReference>
<dbReference type="EMBL" id="JBHTKR010000001">
    <property type="protein sequence ID" value="MFD1193576.1"/>
    <property type="molecule type" value="Genomic_DNA"/>
</dbReference>
<dbReference type="InterPro" id="IPR045336">
    <property type="entry name" value="MmgE_PrpD_N"/>
</dbReference>
<feature type="domain" description="MmgE/PrpD C-terminal" evidence="3">
    <location>
        <begin position="276"/>
        <end position="444"/>
    </location>
</feature>
<dbReference type="Gene3D" id="3.30.1330.120">
    <property type="entry name" value="2-methylcitrate dehydratase PrpD"/>
    <property type="match status" value="1"/>
</dbReference>
<dbReference type="InterPro" id="IPR042183">
    <property type="entry name" value="MmgE/PrpD_sf_1"/>
</dbReference>